<evidence type="ECO:0000313" key="2">
    <source>
        <dbReference type="EMBL" id="CAI2380959.1"/>
    </source>
</evidence>
<evidence type="ECO:0000313" key="3">
    <source>
        <dbReference type="Proteomes" id="UP001295684"/>
    </source>
</evidence>
<gene>
    <name evidence="2" type="ORF">ECRASSUSDP1_LOCUS22402</name>
</gene>
<dbReference type="Proteomes" id="UP001295684">
    <property type="component" value="Unassembled WGS sequence"/>
</dbReference>
<dbReference type="EMBL" id="CAMPGE010022974">
    <property type="protein sequence ID" value="CAI2380959.1"/>
    <property type="molecule type" value="Genomic_DNA"/>
</dbReference>
<reference evidence="2" key="1">
    <citation type="submission" date="2023-07" db="EMBL/GenBank/DDBJ databases">
        <authorList>
            <consortium name="AG Swart"/>
            <person name="Singh M."/>
            <person name="Singh A."/>
            <person name="Seah K."/>
            <person name="Emmerich C."/>
        </authorList>
    </citation>
    <scope>NUCLEOTIDE SEQUENCE</scope>
    <source>
        <strain evidence="2">DP1</strain>
    </source>
</reference>
<evidence type="ECO:0000256" key="1">
    <source>
        <dbReference type="SAM" id="Phobius"/>
    </source>
</evidence>
<organism evidence="2 3">
    <name type="scientific">Euplotes crassus</name>
    <dbReference type="NCBI Taxonomy" id="5936"/>
    <lineage>
        <taxon>Eukaryota</taxon>
        <taxon>Sar</taxon>
        <taxon>Alveolata</taxon>
        <taxon>Ciliophora</taxon>
        <taxon>Intramacronucleata</taxon>
        <taxon>Spirotrichea</taxon>
        <taxon>Hypotrichia</taxon>
        <taxon>Euplotida</taxon>
        <taxon>Euplotidae</taxon>
        <taxon>Moneuplotes</taxon>
    </lineage>
</organism>
<protein>
    <submittedName>
        <fullName evidence="2">Uncharacterized protein</fullName>
    </submittedName>
</protein>
<feature type="transmembrane region" description="Helical" evidence="1">
    <location>
        <begin position="100"/>
        <end position="120"/>
    </location>
</feature>
<keyword evidence="1" id="KW-0472">Membrane</keyword>
<sequence length="199" mass="22151">MGDLCMPRPVLRLSEKGIKLKEVLRSLMYIHIAISFVMMIFLGLLDGIFELIAPAILYCGINQNNYCSILIYFILNTMGIVFKFSYLVQIWNMFGFADSFQIVPATNIILLLIIAFYLTADIFTLQAYQEFKACAEPHHVGEGRDYEANQELSSFGGRVGGGPIGGYQPPQPQTNNVRQPAGNSNFHAFRGQGVRLGGT</sequence>
<keyword evidence="1" id="KW-0812">Transmembrane</keyword>
<accession>A0AAD2D4M6</accession>
<name>A0AAD2D4M6_EUPCR</name>
<feature type="transmembrane region" description="Helical" evidence="1">
    <location>
        <begin position="69"/>
        <end position="88"/>
    </location>
</feature>
<proteinExistence type="predicted"/>
<keyword evidence="1" id="KW-1133">Transmembrane helix</keyword>
<feature type="transmembrane region" description="Helical" evidence="1">
    <location>
        <begin position="29"/>
        <end position="57"/>
    </location>
</feature>
<dbReference type="AlphaFoldDB" id="A0AAD2D4M6"/>
<keyword evidence="3" id="KW-1185">Reference proteome</keyword>
<comment type="caution">
    <text evidence="2">The sequence shown here is derived from an EMBL/GenBank/DDBJ whole genome shotgun (WGS) entry which is preliminary data.</text>
</comment>